<sequence length="251" mass="28523">MWQKQTHKSSFKESIKALESDIQDANKLVAALPRGLGGDCVQMKLSYSAIAPFVLFLVEWMDYSCLDTVMSCLGLLHIHVYRVYVDGMPIASAQERKATLGDFYAVIYPSLKQLEGNLMELMEDNFKRTQCSDVLSREGDEENRDASKDLETEDECGICMELDSKVVLPKCGHSMCIGCFHDWCLRSQSCPFCRCSLKGMSSEDLWVLTGNCEVVDAITLAKENIGYFYRYIEKLPLVVPDNNQLMYDYMM</sequence>
<feature type="domain" description="RING-type" evidence="2">
    <location>
        <begin position="156"/>
        <end position="194"/>
    </location>
</feature>
<accession>A0ABD1W1F4</accession>
<dbReference type="Pfam" id="PF13639">
    <property type="entry name" value="zf-RING_2"/>
    <property type="match status" value="1"/>
</dbReference>
<evidence type="ECO:0000259" key="2">
    <source>
        <dbReference type="PROSITE" id="PS50089"/>
    </source>
</evidence>
<dbReference type="SMART" id="SM00184">
    <property type="entry name" value="RING"/>
    <property type="match status" value="1"/>
</dbReference>
<gene>
    <name evidence="3" type="ORF">Adt_04303</name>
</gene>
<dbReference type="AlphaFoldDB" id="A0ABD1W1F4"/>
<keyword evidence="4" id="KW-1185">Reference proteome</keyword>
<keyword evidence="1" id="KW-0862">Zinc</keyword>
<keyword evidence="1" id="KW-0479">Metal-binding</keyword>
<comment type="caution">
    <text evidence="3">The sequence shown here is derived from an EMBL/GenBank/DDBJ whole genome shotgun (WGS) entry which is preliminary data.</text>
</comment>
<dbReference type="SUPFAM" id="SSF57850">
    <property type="entry name" value="RING/U-box"/>
    <property type="match status" value="1"/>
</dbReference>
<dbReference type="PANTHER" id="PTHR15315:SF22">
    <property type="entry name" value="OS01G0905700 PROTEIN"/>
    <property type="match status" value="1"/>
</dbReference>
<dbReference type="Gene3D" id="3.30.40.10">
    <property type="entry name" value="Zinc/RING finger domain, C3HC4 (zinc finger)"/>
    <property type="match status" value="1"/>
</dbReference>
<dbReference type="InterPro" id="IPR013083">
    <property type="entry name" value="Znf_RING/FYVE/PHD"/>
</dbReference>
<organism evidence="3 4">
    <name type="scientific">Abeliophyllum distichum</name>
    <dbReference type="NCBI Taxonomy" id="126358"/>
    <lineage>
        <taxon>Eukaryota</taxon>
        <taxon>Viridiplantae</taxon>
        <taxon>Streptophyta</taxon>
        <taxon>Embryophyta</taxon>
        <taxon>Tracheophyta</taxon>
        <taxon>Spermatophyta</taxon>
        <taxon>Magnoliopsida</taxon>
        <taxon>eudicotyledons</taxon>
        <taxon>Gunneridae</taxon>
        <taxon>Pentapetalae</taxon>
        <taxon>asterids</taxon>
        <taxon>lamiids</taxon>
        <taxon>Lamiales</taxon>
        <taxon>Oleaceae</taxon>
        <taxon>Forsythieae</taxon>
        <taxon>Abeliophyllum</taxon>
    </lineage>
</organism>
<name>A0ABD1W1F4_9LAMI</name>
<reference evidence="4" key="1">
    <citation type="submission" date="2024-07" db="EMBL/GenBank/DDBJ databases">
        <title>Two chromosome-level genome assemblies of Korean endemic species Abeliophyllum distichum and Forsythia ovata (Oleaceae).</title>
        <authorList>
            <person name="Jang H."/>
        </authorList>
    </citation>
    <scope>NUCLEOTIDE SEQUENCE [LARGE SCALE GENOMIC DNA]</scope>
</reference>
<evidence type="ECO:0000256" key="1">
    <source>
        <dbReference type="PROSITE-ProRule" id="PRU00175"/>
    </source>
</evidence>
<protein>
    <submittedName>
        <fullName evidence="3">RING/U-box superfamily protein</fullName>
    </submittedName>
</protein>
<dbReference type="Proteomes" id="UP001604336">
    <property type="component" value="Unassembled WGS sequence"/>
</dbReference>
<dbReference type="PROSITE" id="PS50089">
    <property type="entry name" value="ZF_RING_2"/>
    <property type="match status" value="1"/>
</dbReference>
<dbReference type="EMBL" id="JBFOLK010000001">
    <property type="protein sequence ID" value="KAL2543325.1"/>
    <property type="molecule type" value="Genomic_DNA"/>
</dbReference>
<evidence type="ECO:0000313" key="3">
    <source>
        <dbReference type="EMBL" id="KAL2543325.1"/>
    </source>
</evidence>
<dbReference type="PANTHER" id="PTHR15315">
    <property type="entry name" value="RING FINGER PROTEIN 41, 151"/>
    <property type="match status" value="1"/>
</dbReference>
<evidence type="ECO:0000313" key="4">
    <source>
        <dbReference type="Proteomes" id="UP001604336"/>
    </source>
</evidence>
<dbReference type="InterPro" id="IPR001841">
    <property type="entry name" value="Znf_RING"/>
</dbReference>
<keyword evidence="1" id="KW-0863">Zinc-finger</keyword>
<dbReference type="GO" id="GO:0008270">
    <property type="term" value="F:zinc ion binding"/>
    <property type="evidence" value="ECO:0007669"/>
    <property type="project" value="UniProtKB-KW"/>
</dbReference>
<proteinExistence type="predicted"/>